<gene>
    <name evidence="2" type="ORF">BT93_L2608</name>
</gene>
<feature type="region of interest" description="Disordered" evidence="1">
    <location>
        <begin position="1"/>
        <end position="38"/>
    </location>
</feature>
<dbReference type="EMBL" id="MU090529">
    <property type="protein sequence ID" value="KAF7847762.1"/>
    <property type="molecule type" value="Genomic_DNA"/>
</dbReference>
<comment type="caution">
    <text evidence="2">The sequence shown here is derived from an EMBL/GenBank/DDBJ whole genome shotgun (WGS) entry which is preliminary data.</text>
</comment>
<organism evidence="2 3">
    <name type="scientific">Corymbia citriodora subsp. variegata</name>
    <dbReference type="NCBI Taxonomy" id="360336"/>
    <lineage>
        <taxon>Eukaryota</taxon>
        <taxon>Viridiplantae</taxon>
        <taxon>Streptophyta</taxon>
        <taxon>Embryophyta</taxon>
        <taxon>Tracheophyta</taxon>
        <taxon>Spermatophyta</taxon>
        <taxon>Magnoliopsida</taxon>
        <taxon>eudicotyledons</taxon>
        <taxon>Gunneridae</taxon>
        <taxon>Pentapetalae</taxon>
        <taxon>rosids</taxon>
        <taxon>malvids</taxon>
        <taxon>Myrtales</taxon>
        <taxon>Myrtaceae</taxon>
        <taxon>Myrtoideae</taxon>
        <taxon>Eucalypteae</taxon>
        <taxon>Corymbia</taxon>
    </lineage>
</organism>
<dbReference type="Gramene" id="rna-gnl|WGS:JABURB|Cocit.L2608.1">
    <property type="protein sequence ID" value="cds-KAF7847762.1"/>
    <property type="gene ID" value="gene-BT93_L2608"/>
</dbReference>
<evidence type="ECO:0000313" key="3">
    <source>
        <dbReference type="Proteomes" id="UP000806378"/>
    </source>
</evidence>
<dbReference type="OrthoDB" id="10597672at2759"/>
<name>A0A8T0CLU6_CORYI</name>
<feature type="region of interest" description="Disordered" evidence="1">
    <location>
        <begin position="74"/>
        <end position="101"/>
    </location>
</feature>
<accession>A0A8T0CLU6</accession>
<proteinExistence type="predicted"/>
<evidence type="ECO:0000313" key="2">
    <source>
        <dbReference type="EMBL" id="KAF7847762.1"/>
    </source>
</evidence>
<dbReference type="AlphaFoldDB" id="A0A8T0CLU6"/>
<sequence>MAPVLPPSSSSSSEVSESSHLPSPSPAHTTSPGQSPILQFSQATRRILAMAKQSGDMSSWMEVAPALLLAPFPRRRSFSRPGLDTIAEEEEEEGDHSEAEELKDKMGAAAAAAAAANFRDL</sequence>
<reference evidence="2" key="1">
    <citation type="submission" date="2020-05" db="EMBL/GenBank/DDBJ databases">
        <title>WGS assembly of Corymbia citriodora subspecies variegata.</title>
        <authorList>
            <person name="Barry K."/>
            <person name="Hundley H."/>
            <person name="Shu S."/>
            <person name="Jenkins J."/>
            <person name="Grimwood J."/>
            <person name="Baten A."/>
        </authorList>
    </citation>
    <scope>NUCLEOTIDE SEQUENCE</scope>
    <source>
        <strain evidence="2">CV2-018</strain>
    </source>
</reference>
<dbReference type="Proteomes" id="UP000806378">
    <property type="component" value="Unassembled WGS sequence"/>
</dbReference>
<dbReference type="PANTHER" id="PTHR36063:SF1">
    <property type="entry name" value="ARABIDOPSIS THALIANA GENOMIC DNA, CHROMOSOME 5, P1 CLONE:MOK16"/>
    <property type="match status" value="1"/>
</dbReference>
<evidence type="ECO:0000256" key="1">
    <source>
        <dbReference type="SAM" id="MobiDB-lite"/>
    </source>
</evidence>
<dbReference type="PANTHER" id="PTHR36063">
    <property type="entry name" value="ARABIDOPSIS THALIANA GENOMIC DNA, CHROMOSOME 5, P1 CLONE:MOK16"/>
    <property type="match status" value="1"/>
</dbReference>
<feature type="compositionally biased region" description="Acidic residues" evidence="1">
    <location>
        <begin position="86"/>
        <end position="95"/>
    </location>
</feature>
<keyword evidence="3" id="KW-1185">Reference proteome</keyword>
<feature type="compositionally biased region" description="Low complexity" evidence="1">
    <location>
        <begin position="7"/>
        <end position="32"/>
    </location>
</feature>
<protein>
    <submittedName>
        <fullName evidence="2">Uncharacterized protein</fullName>
    </submittedName>
</protein>